<protein>
    <submittedName>
        <fullName evidence="1">Uncharacterized protein</fullName>
    </submittedName>
</protein>
<sequence length="67" mass="7328">MTTCVTAARPPEGGNLAVEKSSRPLAVLRETLHAFARQGARSLEKVVKQYCVESEQRASTAMVRIAR</sequence>
<dbReference type="EMBL" id="JBEPLU010000001">
    <property type="protein sequence ID" value="MET3527003.1"/>
    <property type="molecule type" value="Genomic_DNA"/>
</dbReference>
<name>A0ABV2EIX7_9CAUL</name>
<dbReference type="Proteomes" id="UP001549110">
    <property type="component" value="Unassembled WGS sequence"/>
</dbReference>
<comment type="caution">
    <text evidence="1">The sequence shown here is derived from an EMBL/GenBank/DDBJ whole genome shotgun (WGS) entry which is preliminary data.</text>
</comment>
<evidence type="ECO:0000313" key="1">
    <source>
        <dbReference type="EMBL" id="MET3527003.1"/>
    </source>
</evidence>
<evidence type="ECO:0000313" key="2">
    <source>
        <dbReference type="Proteomes" id="UP001549110"/>
    </source>
</evidence>
<organism evidence="1 2">
    <name type="scientific">Phenylobacterium koreense</name>
    <dbReference type="NCBI Taxonomy" id="266125"/>
    <lineage>
        <taxon>Bacteria</taxon>
        <taxon>Pseudomonadati</taxon>
        <taxon>Pseudomonadota</taxon>
        <taxon>Alphaproteobacteria</taxon>
        <taxon>Caulobacterales</taxon>
        <taxon>Caulobacteraceae</taxon>
        <taxon>Phenylobacterium</taxon>
    </lineage>
</organism>
<proteinExistence type="predicted"/>
<gene>
    <name evidence="1" type="ORF">ABID41_002098</name>
</gene>
<accession>A0ABV2EIX7</accession>
<reference evidence="1 2" key="1">
    <citation type="submission" date="2024-06" db="EMBL/GenBank/DDBJ databases">
        <title>Genomic Encyclopedia of Type Strains, Phase IV (KMG-IV): sequencing the most valuable type-strain genomes for metagenomic binning, comparative biology and taxonomic classification.</title>
        <authorList>
            <person name="Goeker M."/>
        </authorList>
    </citation>
    <scope>NUCLEOTIDE SEQUENCE [LARGE SCALE GENOMIC DNA]</scope>
    <source>
        <strain evidence="1 2">DSM 17809</strain>
    </source>
</reference>
<keyword evidence="2" id="KW-1185">Reference proteome</keyword>